<organism evidence="1 2">
    <name type="scientific">Turnera subulata</name>
    <dbReference type="NCBI Taxonomy" id="218843"/>
    <lineage>
        <taxon>Eukaryota</taxon>
        <taxon>Viridiplantae</taxon>
        <taxon>Streptophyta</taxon>
        <taxon>Embryophyta</taxon>
        <taxon>Tracheophyta</taxon>
        <taxon>Spermatophyta</taxon>
        <taxon>Magnoliopsida</taxon>
        <taxon>eudicotyledons</taxon>
        <taxon>Gunneridae</taxon>
        <taxon>Pentapetalae</taxon>
        <taxon>rosids</taxon>
        <taxon>fabids</taxon>
        <taxon>Malpighiales</taxon>
        <taxon>Passifloraceae</taxon>
        <taxon>Turnera</taxon>
    </lineage>
</organism>
<evidence type="ECO:0000313" key="2">
    <source>
        <dbReference type="Proteomes" id="UP001141552"/>
    </source>
</evidence>
<name>A0A9Q0JM65_9ROSI</name>
<reference evidence="1" key="1">
    <citation type="submission" date="2022-02" db="EMBL/GenBank/DDBJ databases">
        <authorList>
            <person name="Henning P.M."/>
            <person name="McCubbin A.G."/>
            <person name="Shore J.S."/>
        </authorList>
    </citation>
    <scope>NUCLEOTIDE SEQUENCE</scope>
    <source>
        <strain evidence="1">F60SS</strain>
        <tissue evidence="1">Leaves</tissue>
    </source>
</reference>
<gene>
    <name evidence="1" type="ORF">Tsubulata_011892</name>
</gene>
<protein>
    <submittedName>
        <fullName evidence="1">Uncharacterized protein</fullName>
    </submittedName>
</protein>
<dbReference type="Proteomes" id="UP001141552">
    <property type="component" value="Unassembled WGS sequence"/>
</dbReference>
<reference evidence="1" key="2">
    <citation type="journal article" date="2023" name="Plants (Basel)">
        <title>Annotation of the Turnera subulata (Passifloraceae) Draft Genome Reveals the S-Locus Evolved after the Divergence of Turneroideae from Passifloroideae in a Stepwise Manner.</title>
        <authorList>
            <person name="Henning P.M."/>
            <person name="Roalson E.H."/>
            <person name="Mir W."/>
            <person name="McCubbin A.G."/>
            <person name="Shore J.S."/>
        </authorList>
    </citation>
    <scope>NUCLEOTIDE SEQUENCE</scope>
    <source>
        <strain evidence="1">F60SS</strain>
    </source>
</reference>
<proteinExistence type="predicted"/>
<sequence length="104" mass="11101">MQPTHQARDFVLADIKKRFEPSGGEYLYAAQAAEVAPMVAVVGGCHGGEVVVEVLAVEEGRAVGEDDIVLGEAFLRGGWGGNDHHEAGTKAKRHDWAVCLGEFL</sequence>
<keyword evidence="2" id="KW-1185">Reference proteome</keyword>
<evidence type="ECO:0000313" key="1">
    <source>
        <dbReference type="EMBL" id="KAJ4846883.1"/>
    </source>
</evidence>
<dbReference type="AlphaFoldDB" id="A0A9Q0JM65"/>
<dbReference type="EMBL" id="JAKUCV010001323">
    <property type="protein sequence ID" value="KAJ4846883.1"/>
    <property type="molecule type" value="Genomic_DNA"/>
</dbReference>
<accession>A0A9Q0JM65</accession>
<comment type="caution">
    <text evidence="1">The sequence shown here is derived from an EMBL/GenBank/DDBJ whole genome shotgun (WGS) entry which is preliminary data.</text>
</comment>